<protein>
    <submittedName>
        <fullName evidence="5">Transcriptional regulator, AraC family</fullName>
    </submittedName>
</protein>
<dbReference type="Gene3D" id="1.10.10.60">
    <property type="entry name" value="Homeodomain-like"/>
    <property type="match status" value="2"/>
</dbReference>
<dbReference type="PROSITE" id="PS01124">
    <property type="entry name" value="HTH_ARAC_FAMILY_2"/>
    <property type="match status" value="1"/>
</dbReference>
<dbReference type="PANTHER" id="PTHR47893:SF1">
    <property type="entry name" value="REGULATORY PROTEIN PCHR"/>
    <property type="match status" value="1"/>
</dbReference>
<evidence type="ECO:0000313" key="5">
    <source>
        <dbReference type="EMBL" id="CCF99868.1"/>
    </source>
</evidence>
<proteinExistence type="predicted"/>
<reference evidence="5" key="2">
    <citation type="submission" date="2012-02" db="EMBL/GenBank/DDBJ databases">
        <authorList>
            <person name="Genoscope - CEA"/>
        </authorList>
    </citation>
    <scope>NUCLEOTIDE SEQUENCE</scope>
</reference>
<dbReference type="InterPro" id="IPR020449">
    <property type="entry name" value="Tscrpt_reg_AraC-type_HTH"/>
</dbReference>
<keyword evidence="2" id="KW-0238">DNA-binding</keyword>
<evidence type="ECO:0000256" key="3">
    <source>
        <dbReference type="ARBA" id="ARBA00023163"/>
    </source>
</evidence>
<feature type="domain" description="HTH araC/xylS-type" evidence="4">
    <location>
        <begin position="196"/>
        <end position="294"/>
    </location>
</feature>
<dbReference type="GO" id="GO:0003700">
    <property type="term" value="F:DNA-binding transcription factor activity"/>
    <property type="evidence" value="ECO:0007669"/>
    <property type="project" value="InterPro"/>
</dbReference>
<dbReference type="InterPro" id="IPR009057">
    <property type="entry name" value="Homeodomain-like_sf"/>
</dbReference>
<dbReference type="PRINTS" id="PR00032">
    <property type="entry name" value="HTHARAC"/>
</dbReference>
<dbReference type="GO" id="GO:0043565">
    <property type="term" value="F:sequence-specific DNA binding"/>
    <property type="evidence" value="ECO:0007669"/>
    <property type="project" value="InterPro"/>
</dbReference>
<evidence type="ECO:0000256" key="1">
    <source>
        <dbReference type="ARBA" id="ARBA00023015"/>
    </source>
</evidence>
<dbReference type="InterPro" id="IPR018062">
    <property type="entry name" value="HTH_AraC-typ_CS"/>
</dbReference>
<evidence type="ECO:0000259" key="4">
    <source>
        <dbReference type="PROSITE" id="PS01124"/>
    </source>
</evidence>
<sequence length="294" mass="34007">MIEKYKNIDKSAHVLIDEKNAFKVLYFNNLTDHIGRFQTELIDDYIQLFFCTEHEVIVAFNMEHCAITLKENDSSMVYFKEETMNVFYTLPSQSQLTVVLISLDFFHNLFSEGGNILFNFKNYKIGQPIIEPKEIEPSEQMILKQLISVRINDSLRPIYLKGKVYELLSHYFNTSTASNNELCPYVPNEDTVGKIKHAKEIVIEQMNKPPGLHELAKMVGLNIKKLKSGFKEFYGLPVFTFLLNYKMELAKKLLQEQQLNVNEIASKLGYSTSSHFIAAFKRKYGITPKQFAIS</sequence>
<dbReference type="SMART" id="SM00342">
    <property type="entry name" value="HTH_ARAC"/>
    <property type="match status" value="1"/>
</dbReference>
<dbReference type="InterPro" id="IPR018060">
    <property type="entry name" value="HTH_AraC"/>
</dbReference>
<dbReference type="PROSITE" id="PS00041">
    <property type="entry name" value="HTH_ARAC_FAMILY_1"/>
    <property type="match status" value="1"/>
</dbReference>
<gene>
    <name evidence="5" type="ORF">VIS_S3CBB10002</name>
</gene>
<dbReference type="Pfam" id="PF12833">
    <property type="entry name" value="HTH_18"/>
    <property type="match status" value="1"/>
</dbReference>
<dbReference type="PANTHER" id="PTHR47893">
    <property type="entry name" value="REGULATORY PROTEIN PCHR"/>
    <property type="match status" value="1"/>
</dbReference>
<dbReference type="InterPro" id="IPR053142">
    <property type="entry name" value="PchR_regulatory_protein"/>
</dbReference>
<reference evidence="5" key="1">
    <citation type="journal article" date="2012" name="Environ. Microbiol.">
        <title>Genomic content of uncultured Bacteroidetes from contrasting oceanic provinces in the North Atlantic Ocean.</title>
        <authorList>
            <person name="Gomez-Pereira P.R."/>
            <person name="Schuler M."/>
            <person name="Fuchs B.M."/>
            <person name="Bennke C."/>
            <person name="Teeling H."/>
            <person name="Waldmann J."/>
            <person name="Richter M."/>
            <person name="Barbe V."/>
            <person name="Bataille E."/>
            <person name="Glockner F.O."/>
            <person name="Amann R."/>
        </authorList>
    </citation>
    <scope>NUCLEOTIDE SEQUENCE</scope>
</reference>
<organism evidence="5">
    <name type="scientific">uncultured Flavobacteriia bacterium</name>
    <dbReference type="NCBI Taxonomy" id="212695"/>
    <lineage>
        <taxon>Bacteria</taxon>
        <taxon>Pseudomonadati</taxon>
        <taxon>Bacteroidota</taxon>
        <taxon>Flavobacteriia</taxon>
        <taxon>environmental samples</taxon>
    </lineage>
</organism>
<keyword evidence="3" id="KW-0804">Transcription</keyword>
<dbReference type="EMBL" id="FO117592">
    <property type="protein sequence ID" value="CCF99868.1"/>
    <property type="molecule type" value="Genomic_DNA"/>
</dbReference>
<evidence type="ECO:0000256" key="2">
    <source>
        <dbReference type="ARBA" id="ARBA00023125"/>
    </source>
</evidence>
<keyword evidence="1" id="KW-0805">Transcription regulation</keyword>
<accession>H6RFQ7</accession>
<dbReference type="SUPFAM" id="SSF46689">
    <property type="entry name" value="Homeodomain-like"/>
    <property type="match status" value="1"/>
</dbReference>
<dbReference type="AlphaFoldDB" id="H6RFQ7"/>
<name>H6RFQ7_9BACT</name>